<dbReference type="GO" id="GO:0032259">
    <property type="term" value="P:methylation"/>
    <property type="evidence" value="ECO:0007669"/>
    <property type="project" value="UniProtKB-KW"/>
</dbReference>
<accession>A0A1P8LVX4</accession>
<feature type="domain" description="DNA methylase N-4/N-6" evidence="4">
    <location>
        <begin position="101"/>
        <end position="218"/>
    </location>
</feature>
<dbReference type="InterPro" id="IPR002295">
    <property type="entry name" value="N4/N6-MTase_EcoPI_Mod-like"/>
</dbReference>
<evidence type="ECO:0000313" key="6">
    <source>
        <dbReference type="Proteomes" id="UP000186547"/>
    </source>
</evidence>
<dbReference type="KEGG" id="hlc:CHINAEXTREME00725"/>
<dbReference type="AlphaFoldDB" id="A0A1P8LVX4"/>
<keyword evidence="3" id="KW-0949">S-adenosyl-L-methionine</keyword>
<dbReference type="Pfam" id="PF01555">
    <property type="entry name" value="N6_N4_Mtase"/>
    <property type="match status" value="2"/>
</dbReference>
<reference evidence="5 6" key="1">
    <citation type="journal article" date="2011" name="J. Bacteriol.">
        <title>Genome sequence of Halobiforma lacisalsi AJ5, an extremely halophilic archaeon which harbors a bop gene.</title>
        <authorList>
            <person name="Jiang X."/>
            <person name="Wang S."/>
            <person name="Cheng H."/>
            <person name="Huo Y."/>
            <person name="Zhang X."/>
            <person name="Zhu X."/>
            <person name="Han X."/>
            <person name="Ni P."/>
            <person name="Wu M."/>
        </authorList>
    </citation>
    <scope>NUCLEOTIDE SEQUENCE [LARGE SCALE GENOMIC DNA]</scope>
    <source>
        <strain evidence="5 6">AJ5</strain>
    </source>
</reference>
<proteinExistence type="predicted"/>
<dbReference type="GO" id="GO:0003677">
    <property type="term" value="F:DNA binding"/>
    <property type="evidence" value="ECO:0007669"/>
    <property type="project" value="InterPro"/>
</dbReference>
<dbReference type="CDD" id="cd02440">
    <property type="entry name" value="AdoMet_MTases"/>
    <property type="match status" value="1"/>
</dbReference>
<evidence type="ECO:0000256" key="2">
    <source>
        <dbReference type="ARBA" id="ARBA00022679"/>
    </source>
</evidence>
<gene>
    <name evidence="5" type="ORF">CHINAEXTREME_00725</name>
</gene>
<dbReference type="Proteomes" id="UP000186547">
    <property type="component" value="Chromosome"/>
</dbReference>
<dbReference type="InterPro" id="IPR002941">
    <property type="entry name" value="DNA_methylase_N4/N6"/>
</dbReference>
<protein>
    <submittedName>
        <fullName evidence="5">DNA methylase</fullName>
    </submittedName>
</protein>
<evidence type="ECO:0000259" key="4">
    <source>
        <dbReference type="Pfam" id="PF01555"/>
    </source>
</evidence>
<keyword evidence="1 5" id="KW-0489">Methyltransferase</keyword>
<name>A0A1P8LVX4_NATLA</name>
<evidence type="ECO:0000313" key="5">
    <source>
        <dbReference type="EMBL" id="APW99976.1"/>
    </source>
</evidence>
<dbReference type="PRINTS" id="PR00506">
    <property type="entry name" value="D21N6MTFRASE"/>
</dbReference>
<dbReference type="Gene3D" id="3.40.50.150">
    <property type="entry name" value="Vaccinia Virus protein VP39"/>
    <property type="match status" value="2"/>
</dbReference>
<dbReference type="InterPro" id="IPR029063">
    <property type="entry name" value="SAM-dependent_MTases_sf"/>
</dbReference>
<sequence length="220" mass="24963">MSLEYAHDDELPSGHTDEVRTPNALVERFLKAYTEPGDKVIDVFAGYGTTLKVADRLDRVPYGLEFEFDRAAHVREEISTPDHVRQGDVLELDPSWFPACDCCFTSPPFMERTDDRNPFRNYSGESTYEDYLDDVETAFARLDSVLAPGGHVVVDVANMKYEGRVTPLAWDVAERLSNVFRFDGETVVTWEGDGSPDEREGRFGYGYDHSYCLVFTKDSD</sequence>
<dbReference type="SUPFAM" id="SSF53335">
    <property type="entry name" value="S-adenosyl-L-methionine-dependent methyltransferases"/>
    <property type="match status" value="1"/>
</dbReference>
<keyword evidence="2" id="KW-0808">Transferase</keyword>
<dbReference type="EMBL" id="CP019285">
    <property type="protein sequence ID" value="APW99976.1"/>
    <property type="molecule type" value="Genomic_DNA"/>
</dbReference>
<evidence type="ECO:0000256" key="1">
    <source>
        <dbReference type="ARBA" id="ARBA00022603"/>
    </source>
</evidence>
<dbReference type="GO" id="GO:0008170">
    <property type="term" value="F:N-methyltransferase activity"/>
    <property type="evidence" value="ECO:0007669"/>
    <property type="project" value="InterPro"/>
</dbReference>
<feature type="domain" description="DNA methylase N-4/N-6" evidence="4">
    <location>
        <begin position="20"/>
        <end position="67"/>
    </location>
</feature>
<evidence type="ECO:0000256" key="3">
    <source>
        <dbReference type="ARBA" id="ARBA00022691"/>
    </source>
</evidence>
<organism evidence="5 6">
    <name type="scientific">Natronobacterium lacisalsi AJ5</name>
    <dbReference type="NCBI Taxonomy" id="358396"/>
    <lineage>
        <taxon>Archaea</taxon>
        <taxon>Methanobacteriati</taxon>
        <taxon>Methanobacteriota</taxon>
        <taxon>Stenosarchaea group</taxon>
        <taxon>Halobacteria</taxon>
        <taxon>Halobacteriales</taxon>
        <taxon>Natrialbaceae</taxon>
        <taxon>Natronobacterium</taxon>
    </lineage>
</organism>